<dbReference type="EMBL" id="ML991778">
    <property type="protein sequence ID" value="KAF2237921.1"/>
    <property type="molecule type" value="Genomic_DNA"/>
</dbReference>
<organism evidence="2 3">
    <name type="scientific">Viridothelium virens</name>
    <name type="common">Speckled blister lichen</name>
    <name type="synonym">Trypethelium virens</name>
    <dbReference type="NCBI Taxonomy" id="1048519"/>
    <lineage>
        <taxon>Eukaryota</taxon>
        <taxon>Fungi</taxon>
        <taxon>Dikarya</taxon>
        <taxon>Ascomycota</taxon>
        <taxon>Pezizomycotina</taxon>
        <taxon>Dothideomycetes</taxon>
        <taxon>Dothideomycetes incertae sedis</taxon>
        <taxon>Trypetheliales</taxon>
        <taxon>Trypetheliaceae</taxon>
        <taxon>Viridothelium</taxon>
    </lineage>
</organism>
<evidence type="ECO:0000313" key="2">
    <source>
        <dbReference type="EMBL" id="KAF2237921.1"/>
    </source>
</evidence>
<feature type="compositionally biased region" description="Basic and acidic residues" evidence="1">
    <location>
        <begin position="256"/>
        <end position="266"/>
    </location>
</feature>
<feature type="region of interest" description="Disordered" evidence="1">
    <location>
        <begin position="1"/>
        <end position="169"/>
    </location>
</feature>
<keyword evidence="3" id="KW-1185">Reference proteome</keyword>
<evidence type="ECO:0000256" key="1">
    <source>
        <dbReference type="SAM" id="MobiDB-lite"/>
    </source>
</evidence>
<reference evidence="2" key="1">
    <citation type="journal article" date="2020" name="Stud. Mycol.">
        <title>101 Dothideomycetes genomes: a test case for predicting lifestyles and emergence of pathogens.</title>
        <authorList>
            <person name="Haridas S."/>
            <person name="Albert R."/>
            <person name="Binder M."/>
            <person name="Bloem J."/>
            <person name="Labutti K."/>
            <person name="Salamov A."/>
            <person name="Andreopoulos B."/>
            <person name="Baker S."/>
            <person name="Barry K."/>
            <person name="Bills G."/>
            <person name="Bluhm B."/>
            <person name="Cannon C."/>
            <person name="Castanera R."/>
            <person name="Culley D."/>
            <person name="Daum C."/>
            <person name="Ezra D."/>
            <person name="Gonzalez J."/>
            <person name="Henrissat B."/>
            <person name="Kuo A."/>
            <person name="Liang C."/>
            <person name="Lipzen A."/>
            <person name="Lutzoni F."/>
            <person name="Magnuson J."/>
            <person name="Mondo S."/>
            <person name="Nolan M."/>
            <person name="Ohm R."/>
            <person name="Pangilinan J."/>
            <person name="Park H.-J."/>
            <person name="Ramirez L."/>
            <person name="Alfaro M."/>
            <person name="Sun H."/>
            <person name="Tritt A."/>
            <person name="Yoshinaga Y."/>
            <person name="Zwiers L.-H."/>
            <person name="Turgeon B."/>
            <person name="Goodwin S."/>
            <person name="Spatafora J."/>
            <person name="Crous P."/>
            <person name="Grigoriev I."/>
        </authorList>
    </citation>
    <scope>NUCLEOTIDE SEQUENCE</scope>
    <source>
        <strain evidence="2">Tuck. ex Michener</strain>
    </source>
</reference>
<gene>
    <name evidence="2" type="ORF">EV356DRAFT_529826</name>
</gene>
<name>A0A6A6HIY2_VIRVR</name>
<evidence type="ECO:0000313" key="3">
    <source>
        <dbReference type="Proteomes" id="UP000800092"/>
    </source>
</evidence>
<dbReference type="Proteomes" id="UP000800092">
    <property type="component" value="Unassembled WGS sequence"/>
</dbReference>
<feature type="compositionally biased region" description="Basic and acidic residues" evidence="1">
    <location>
        <begin position="80"/>
        <end position="104"/>
    </location>
</feature>
<dbReference type="AlphaFoldDB" id="A0A6A6HIY2"/>
<feature type="region of interest" description="Disordered" evidence="1">
    <location>
        <begin position="256"/>
        <end position="275"/>
    </location>
</feature>
<dbReference type="OrthoDB" id="5350396at2759"/>
<accession>A0A6A6HIY2</accession>
<protein>
    <submittedName>
        <fullName evidence="2">Uncharacterized protein</fullName>
    </submittedName>
</protein>
<feature type="compositionally biased region" description="Polar residues" evidence="1">
    <location>
        <begin position="110"/>
        <end position="123"/>
    </location>
</feature>
<feature type="compositionally biased region" description="Polar residues" evidence="1">
    <location>
        <begin position="181"/>
        <end position="209"/>
    </location>
</feature>
<proteinExistence type="predicted"/>
<sequence length="723" mass="80475">MASNRKLTDFFKPYVQDQGNRTASDFKITISPKAKASSRALRNGDGRSETPSAPPKSGRTTTQARRQELPQTSSNSLDSSSERADSAGRSSRDIAHTLDRERTKAGIPNVAQQKPISSGLSERSSFTTISSQTPPPSSARRITSSGEVVVKNSDSEDGDSDSSLEDIDELVARKKATSVLASFQGPSNTQSSGKFNSHLPTRSTKPTSKLNHRTTAEPESQRSYKFNLRSLVNQFDTDTASKERIERAKNALDVENEKAKKDEDTRKRVKVAGASENGVIDESSFTSVVNGSDGEEDPQRVMAAMRRTEALQQDLMWHFFNDEPKPLPKRQPFPVQALPETGWMTALKGSFERQQACLTGFVRDMAKLQELPSEIISWMLDEVMFEPRDDLAYAYMRILEQSPQVLKETLTIHRFDAILDELGAREKAKRLDETTYPTFRAKESFPPVPKRLCRLFEALKSFAELHEVSPETRSYALKILLRLGMDDSVRADGHSTCSLEDALVVLARDDETWKQNTSLLEIGVSAFATTQNAQLRLRILQCVPNINGQMEDFRRHLALCFFLGDEAYLSCNLADSFLASRIVAHLRTSPLYDPNPQTDYANLGALISILDISIGSGFGSLPFPSKDAEADFNRSIDALSQQITALHNSIIDTGASHMKRTEAKNALERLKYRLEFSVRTKPKPKKNVFGDVVGKHSLDGYAQDANVMTKFLDKEKAVQIDAM</sequence>
<feature type="region of interest" description="Disordered" evidence="1">
    <location>
        <begin position="181"/>
        <end position="222"/>
    </location>
</feature>
<feature type="compositionally biased region" description="Acidic residues" evidence="1">
    <location>
        <begin position="155"/>
        <end position="169"/>
    </location>
</feature>
<feature type="compositionally biased region" description="Polar residues" evidence="1">
    <location>
        <begin position="58"/>
        <end position="79"/>
    </location>
</feature>